<dbReference type="SUPFAM" id="SSF63882">
    <property type="entry name" value="MoeA N-terminal region -like"/>
    <property type="match status" value="1"/>
</dbReference>
<dbReference type="GO" id="GO:0046872">
    <property type="term" value="F:metal ion binding"/>
    <property type="evidence" value="ECO:0007669"/>
    <property type="project" value="UniProtKB-UniRule"/>
</dbReference>
<dbReference type="SUPFAM" id="SSF63867">
    <property type="entry name" value="MoeA C-terminal domain-like"/>
    <property type="match status" value="1"/>
</dbReference>
<evidence type="ECO:0000256" key="1">
    <source>
        <dbReference type="ARBA" id="ARBA00002901"/>
    </source>
</evidence>
<dbReference type="SUPFAM" id="SSF53218">
    <property type="entry name" value="Molybdenum cofactor biosynthesis proteins"/>
    <property type="match status" value="1"/>
</dbReference>
<dbReference type="Gene3D" id="2.170.190.11">
    <property type="entry name" value="Molybdopterin biosynthesis moea protein, domain 3"/>
    <property type="match status" value="1"/>
</dbReference>
<dbReference type="InterPro" id="IPR005111">
    <property type="entry name" value="MoeA_C_domain_IV"/>
</dbReference>
<keyword evidence="7" id="KW-0460">Magnesium</keyword>
<keyword evidence="10" id="KW-1185">Reference proteome</keyword>
<dbReference type="InterPro" id="IPR001453">
    <property type="entry name" value="MoaB/Mog_dom"/>
</dbReference>
<dbReference type="NCBIfam" id="NF045515">
    <property type="entry name" value="Glp_gephyrin"/>
    <property type="match status" value="1"/>
</dbReference>
<organism evidence="9 10">
    <name type="scientific">Candidatus Viridilinea mediisalina</name>
    <dbReference type="NCBI Taxonomy" id="2024553"/>
    <lineage>
        <taxon>Bacteria</taxon>
        <taxon>Bacillati</taxon>
        <taxon>Chloroflexota</taxon>
        <taxon>Chloroflexia</taxon>
        <taxon>Chloroflexales</taxon>
        <taxon>Chloroflexineae</taxon>
        <taxon>Oscillochloridaceae</taxon>
        <taxon>Candidatus Viridilinea</taxon>
    </lineage>
</organism>
<gene>
    <name evidence="9" type="ORF">CJ255_14135</name>
</gene>
<evidence type="ECO:0000313" key="9">
    <source>
        <dbReference type="EMBL" id="PDW02407.1"/>
    </source>
</evidence>
<keyword evidence="7 9" id="KW-0808">Transferase</keyword>
<evidence type="ECO:0000256" key="2">
    <source>
        <dbReference type="ARBA" id="ARBA00005046"/>
    </source>
</evidence>
<protein>
    <recommendedName>
        <fullName evidence="7">Molybdopterin molybdenumtransferase</fullName>
        <ecNumber evidence="7">2.10.1.1</ecNumber>
    </recommendedName>
</protein>
<dbReference type="CDD" id="cd00887">
    <property type="entry name" value="MoeA"/>
    <property type="match status" value="1"/>
</dbReference>
<name>A0A2A6RH64_9CHLR</name>
<dbReference type="UniPathway" id="UPA00344"/>
<accession>A0A2A6RH64</accession>
<reference evidence="10" key="1">
    <citation type="submission" date="2017-08" db="EMBL/GenBank/DDBJ databases">
        <authorList>
            <person name="Grouzdev D.S."/>
            <person name="Gaisin V.A."/>
            <person name="Rysina M.S."/>
            <person name="Gorlenko V.M."/>
        </authorList>
    </citation>
    <scope>NUCLEOTIDE SEQUENCE [LARGE SCALE GENOMIC DNA]</scope>
    <source>
        <strain evidence="10">Kir15-3F</strain>
    </source>
</reference>
<evidence type="ECO:0000313" key="10">
    <source>
        <dbReference type="Proteomes" id="UP000220527"/>
    </source>
</evidence>
<dbReference type="OrthoDB" id="9804758at2"/>
<keyword evidence="4 7" id="KW-0500">Molybdenum</keyword>
<evidence type="ECO:0000256" key="7">
    <source>
        <dbReference type="RuleBase" id="RU365090"/>
    </source>
</evidence>
<sequence length="410" mass="43274">MPELFQVVTIAEASARLQTYLSPLARVEQVDLHAALDRVLAAPLYAPTDLPAFPRSTMDGFAVRAADTYDASESLPAYLHLVGEIAMGRQADLVVGPGQAARIHTGAMLPPGADAVVMVEYTQTLDATTLEVVRSAAVGEHIIAIGDDVRSGQVIFPQGHRLRPQDLGGLAGLGLTSVPLVARPRVAILASGDEVVPADQTPGPGQVRDINSYTLAALVQRYGGEPLLIGIAPDEAATLQHMAHAAFAQADLLIVSAGSSVSTRDMAAEIIASLGTPGILVHGVAIQPGKPTIIAFAEGRPIFGLPGNPVSTMVTFELFVAPTLLQLQATPPHPPRTTPARLTKNIASKTGREDLVPVRLLQREAEAWAEPVFGKSNLIYTMIRADGLVRVPLDQSGLYAGDHVLIHMFT</sequence>
<dbReference type="Proteomes" id="UP000220527">
    <property type="component" value="Unassembled WGS sequence"/>
</dbReference>
<dbReference type="Gene3D" id="2.40.340.10">
    <property type="entry name" value="MoeA, C-terminal, domain IV"/>
    <property type="match status" value="1"/>
</dbReference>
<keyword evidence="7" id="KW-0479">Metal-binding</keyword>
<comment type="similarity">
    <text evidence="3 7">Belongs to the MoeA family.</text>
</comment>
<comment type="cofactor">
    <cofactor evidence="7">
        <name>Mg(2+)</name>
        <dbReference type="ChEBI" id="CHEBI:18420"/>
    </cofactor>
</comment>
<dbReference type="Gene3D" id="3.90.105.10">
    <property type="entry name" value="Molybdopterin biosynthesis moea protein, domain 2"/>
    <property type="match status" value="1"/>
</dbReference>
<evidence type="ECO:0000256" key="5">
    <source>
        <dbReference type="ARBA" id="ARBA00023150"/>
    </source>
</evidence>
<dbReference type="Pfam" id="PF03453">
    <property type="entry name" value="MoeA_N"/>
    <property type="match status" value="1"/>
</dbReference>
<dbReference type="InterPro" id="IPR036425">
    <property type="entry name" value="MoaB/Mog-like_dom_sf"/>
</dbReference>
<dbReference type="Pfam" id="PF03454">
    <property type="entry name" value="MoeA_C"/>
    <property type="match status" value="1"/>
</dbReference>
<feature type="domain" description="MoaB/Mog" evidence="8">
    <location>
        <begin position="187"/>
        <end position="326"/>
    </location>
</feature>
<evidence type="ECO:0000256" key="6">
    <source>
        <dbReference type="ARBA" id="ARBA00047317"/>
    </source>
</evidence>
<comment type="pathway">
    <text evidence="2 7">Cofactor biosynthesis; molybdopterin biosynthesis.</text>
</comment>
<dbReference type="Gene3D" id="3.40.980.10">
    <property type="entry name" value="MoaB/Mog-like domain"/>
    <property type="match status" value="1"/>
</dbReference>
<dbReference type="InterPro" id="IPR036688">
    <property type="entry name" value="MoeA_C_domain_IV_sf"/>
</dbReference>
<evidence type="ECO:0000259" key="8">
    <source>
        <dbReference type="SMART" id="SM00852"/>
    </source>
</evidence>
<proteinExistence type="inferred from homology"/>
<dbReference type="GO" id="GO:0005829">
    <property type="term" value="C:cytosol"/>
    <property type="evidence" value="ECO:0007669"/>
    <property type="project" value="TreeGrafter"/>
</dbReference>
<comment type="function">
    <text evidence="1 7">Catalyzes the insertion of molybdate into adenylated molybdopterin with the concomitant release of AMP.</text>
</comment>
<comment type="caution">
    <text evidence="9">The sequence shown here is derived from an EMBL/GenBank/DDBJ whole genome shotgun (WGS) entry which is preliminary data.</text>
</comment>
<dbReference type="AlphaFoldDB" id="A0A2A6RH64"/>
<dbReference type="InterPro" id="IPR005110">
    <property type="entry name" value="MoeA_linker/N"/>
</dbReference>
<dbReference type="PANTHER" id="PTHR10192:SF5">
    <property type="entry name" value="GEPHYRIN"/>
    <property type="match status" value="1"/>
</dbReference>
<dbReference type="PANTHER" id="PTHR10192">
    <property type="entry name" value="MOLYBDOPTERIN BIOSYNTHESIS PROTEIN"/>
    <property type="match status" value="1"/>
</dbReference>
<dbReference type="EMBL" id="NQWI01000069">
    <property type="protein sequence ID" value="PDW02407.1"/>
    <property type="molecule type" value="Genomic_DNA"/>
</dbReference>
<dbReference type="InterPro" id="IPR036135">
    <property type="entry name" value="MoeA_linker/N_sf"/>
</dbReference>
<dbReference type="EC" id="2.10.1.1" evidence="7"/>
<dbReference type="NCBIfam" id="TIGR00177">
    <property type="entry name" value="molyb_syn"/>
    <property type="match status" value="1"/>
</dbReference>
<dbReference type="GO" id="GO:0061599">
    <property type="term" value="F:molybdopterin molybdotransferase activity"/>
    <property type="evidence" value="ECO:0007669"/>
    <property type="project" value="UniProtKB-UniRule"/>
</dbReference>
<comment type="catalytic activity">
    <reaction evidence="6">
        <text>adenylyl-molybdopterin + molybdate = Mo-molybdopterin + AMP + H(+)</text>
        <dbReference type="Rhea" id="RHEA:35047"/>
        <dbReference type="ChEBI" id="CHEBI:15378"/>
        <dbReference type="ChEBI" id="CHEBI:36264"/>
        <dbReference type="ChEBI" id="CHEBI:62727"/>
        <dbReference type="ChEBI" id="CHEBI:71302"/>
        <dbReference type="ChEBI" id="CHEBI:456215"/>
        <dbReference type="EC" id="2.10.1.1"/>
    </reaction>
</comment>
<dbReference type="SMART" id="SM00852">
    <property type="entry name" value="MoCF_biosynth"/>
    <property type="match status" value="1"/>
</dbReference>
<evidence type="ECO:0000256" key="4">
    <source>
        <dbReference type="ARBA" id="ARBA00022505"/>
    </source>
</evidence>
<dbReference type="Pfam" id="PF00994">
    <property type="entry name" value="MoCF_biosynth"/>
    <property type="match status" value="1"/>
</dbReference>
<dbReference type="FunFam" id="2.170.190.11:FF:000001">
    <property type="entry name" value="Molybdopterin molybdenumtransferase"/>
    <property type="match status" value="1"/>
</dbReference>
<dbReference type="InterPro" id="IPR038987">
    <property type="entry name" value="MoeA-like"/>
</dbReference>
<evidence type="ECO:0000256" key="3">
    <source>
        <dbReference type="ARBA" id="ARBA00010763"/>
    </source>
</evidence>
<keyword evidence="5 7" id="KW-0501">Molybdenum cofactor biosynthesis</keyword>
<dbReference type="GO" id="GO:0006777">
    <property type="term" value="P:Mo-molybdopterin cofactor biosynthetic process"/>
    <property type="evidence" value="ECO:0007669"/>
    <property type="project" value="UniProtKB-UniRule"/>
</dbReference>